<evidence type="ECO:0000313" key="3">
    <source>
        <dbReference type="Proteomes" id="UP000051841"/>
    </source>
</evidence>
<dbReference type="EMBL" id="JQBL01000003">
    <property type="protein sequence ID" value="KRN51113.1"/>
    <property type="molecule type" value="Genomic_DNA"/>
</dbReference>
<accession>A0A0R2HDI9</accession>
<gene>
    <name evidence="2" type="ORF">IV49_GL001189</name>
</gene>
<evidence type="ECO:0000313" key="2">
    <source>
        <dbReference type="EMBL" id="KRN51113.1"/>
    </source>
</evidence>
<dbReference type="PATRIC" id="fig|1410657.5.peg.1231"/>
<comment type="caution">
    <text evidence="2">The sequence shown here is derived from an EMBL/GenBank/DDBJ whole genome shotgun (WGS) entry which is preliminary data.</text>
</comment>
<proteinExistence type="predicted"/>
<dbReference type="Proteomes" id="UP000051841">
    <property type="component" value="Unassembled WGS sequence"/>
</dbReference>
<evidence type="ECO:0008006" key="4">
    <source>
        <dbReference type="Google" id="ProtNLM"/>
    </source>
</evidence>
<keyword evidence="3" id="KW-1185">Reference proteome</keyword>
<dbReference type="RefSeq" id="WP_031588596.1">
    <property type="nucleotide sequence ID" value="NZ_JNKN01000004.1"/>
</dbReference>
<feature type="transmembrane region" description="Helical" evidence="1">
    <location>
        <begin position="39"/>
        <end position="59"/>
    </location>
</feature>
<keyword evidence="1" id="KW-1133">Transmembrane helix</keyword>
<evidence type="ECO:0000256" key="1">
    <source>
        <dbReference type="SAM" id="Phobius"/>
    </source>
</evidence>
<feature type="transmembrane region" description="Helical" evidence="1">
    <location>
        <begin position="9"/>
        <end position="27"/>
    </location>
</feature>
<protein>
    <recommendedName>
        <fullName evidence="4">DUF3953 domain-containing protein</fullName>
    </recommendedName>
</protein>
<keyword evidence="1" id="KW-0812">Transmembrane</keyword>
<dbReference type="AlphaFoldDB" id="A0A0R2HDI9"/>
<name>A0A0R2HDI9_9FIRM</name>
<reference evidence="2 3" key="1">
    <citation type="journal article" date="2015" name="Genome Announc.">
        <title>Expanding the biotechnology potential of lactobacilli through comparative genomics of 213 strains and associated genera.</title>
        <authorList>
            <person name="Sun Z."/>
            <person name="Harris H.M."/>
            <person name="McCann A."/>
            <person name="Guo C."/>
            <person name="Argimon S."/>
            <person name="Zhang W."/>
            <person name="Yang X."/>
            <person name="Jeffery I.B."/>
            <person name="Cooney J.C."/>
            <person name="Kagawa T.F."/>
            <person name="Liu W."/>
            <person name="Song Y."/>
            <person name="Salvetti E."/>
            <person name="Wrobel A."/>
            <person name="Rasinkangas P."/>
            <person name="Parkhill J."/>
            <person name="Rea M.C."/>
            <person name="O'Sullivan O."/>
            <person name="Ritari J."/>
            <person name="Douillard F.P."/>
            <person name="Paul Ross R."/>
            <person name="Yang R."/>
            <person name="Briner A.E."/>
            <person name="Felis G.E."/>
            <person name="de Vos W.M."/>
            <person name="Barrangou R."/>
            <person name="Klaenhammer T.R."/>
            <person name="Caufield P.W."/>
            <person name="Cui Y."/>
            <person name="Zhang H."/>
            <person name="O'Toole P.W."/>
        </authorList>
    </citation>
    <scope>NUCLEOTIDE SEQUENCE [LARGE SCALE GENOMIC DNA]</scope>
    <source>
        <strain evidence="2 3">DSM 20405</strain>
    </source>
</reference>
<organism evidence="2 3">
    <name type="scientific">Kandleria vitulina DSM 20405</name>
    <dbReference type="NCBI Taxonomy" id="1410657"/>
    <lineage>
        <taxon>Bacteria</taxon>
        <taxon>Bacillati</taxon>
        <taxon>Bacillota</taxon>
        <taxon>Erysipelotrichia</taxon>
        <taxon>Erysipelotrichales</taxon>
        <taxon>Coprobacillaceae</taxon>
        <taxon>Kandleria</taxon>
    </lineage>
</organism>
<feature type="transmembrane region" description="Helical" evidence="1">
    <location>
        <begin position="66"/>
        <end position="86"/>
    </location>
</feature>
<keyword evidence="1" id="KW-0472">Membrane</keyword>
<sequence length="90" mass="10405">MDQQLKRRLVVTLGGLLMSTLLFMFGITISHNNIIVDSIYYGISILLLITTLLSCIKTYKQYKKILFVFLIIVDIAFILLTSIYMINNHF</sequence>